<dbReference type="AlphaFoldDB" id="A0A848H5G2"/>
<dbReference type="Proteomes" id="UP000541185">
    <property type="component" value="Unassembled WGS sequence"/>
</dbReference>
<dbReference type="RefSeq" id="WP_169418612.1">
    <property type="nucleotide sequence ID" value="NZ_JABBFX010000001.1"/>
</dbReference>
<dbReference type="EMBL" id="JABBFX010000001">
    <property type="protein sequence ID" value="NML44490.1"/>
    <property type="molecule type" value="Genomic_DNA"/>
</dbReference>
<sequence length="129" mass="13611">MSSLQLLLHTEMYALAKLAPDAPRPDWARGRFHCVSRSAREWSVIAEASCVPPGCTAQGGLRCLEVDGEFSLDAVGVVATVSAPIAAAGISLFLVSVWSADFVFVAQADLERALASLRAAGHAVRDLMA</sequence>
<dbReference type="Pfam" id="PF13840">
    <property type="entry name" value="ACT_7"/>
    <property type="match status" value="1"/>
</dbReference>
<comment type="caution">
    <text evidence="2">The sequence shown here is derived from an EMBL/GenBank/DDBJ whole genome shotgun (WGS) entry which is preliminary data.</text>
</comment>
<dbReference type="SUPFAM" id="SSF55021">
    <property type="entry name" value="ACT-like"/>
    <property type="match status" value="2"/>
</dbReference>
<evidence type="ECO:0000313" key="2">
    <source>
        <dbReference type="EMBL" id="NML44490.1"/>
    </source>
</evidence>
<dbReference type="CDD" id="cd02116">
    <property type="entry name" value="ACT"/>
    <property type="match status" value="1"/>
</dbReference>
<organism evidence="2 3">
    <name type="scientific">Ramlibacter agri</name>
    <dbReference type="NCBI Taxonomy" id="2728837"/>
    <lineage>
        <taxon>Bacteria</taxon>
        <taxon>Pseudomonadati</taxon>
        <taxon>Pseudomonadota</taxon>
        <taxon>Betaproteobacteria</taxon>
        <taxon>Burkholderiales</taxon>
        <taxon>Comamonadaceae</taxon>
        <taxon>Ramlibacter</taxon>
    </lineage>
</organism>
<gene>
    <name evidence="2" type="ORF">HHL11_12060</name>
</gene>
<reference evidence="2 3" key="1">
    <citation type="submission" date="2020-04" db="EMBL/GenBank/DDBJ databases">
        <title>Ramlibacter sp. G-1-2-2 isolated from soil.</title>
        <authorList>
            <person name="Dahal R.H."/>
        </authorList>
    </citation>
    <scope>NUCLEOTIDE SEQUENCE [LARGE SCALE GENOMIC DNA]</scope>
    <source>
        <strain evidence="2 3">G-1-2-2</strain>
    </source>
</reference>
<keyword evidence="3" id="KW-1185">Reference proteome</keyword>
<name>A0A848H5G2_9BURK</name>
<evidence type="ECO:0000313" key="3">
    <source>
        <dbReference type="Proteomes" id="UP000541185"/>
    </source>
</evidence>
<dbReference type="InterPro" id="IPR045865">
    <property type="entry name" value="ACT-like_dom_sf"/>
</dbReference>
<proteinExistence type="predicted"/>
<protein>
    <submittedName>
        <fullName evidence="2">ACT domain-containing protein</fullName>
    </submittedName>
</protein>
<feature type="domain" description="CASTOR ACT" evidence="1">
    <location>
        <begin position="58"/>
        <end position="118"/>
    </location>
</feature>
<dbReference type="InterPro" id="IPR027795">
    <property type="entry name" value="CASTOR_ACT_dom"/>
</dbReference>
<dbReference type="Gene3D" id="3.30.2130.10">
    <property type="entry name" value="VC0802-like"/>
    <property type="match status" value="1"/>
</dbReference>
<evidence type="ECO:0000259" key="1">
    <source>
        <dbReference type="Pfam" id="PF13840"/>
    </source>
</evidence>
<accession>A0A848H5G2</accession>